<feature type="region of interest" description="Disordered" evidence="2">
    <location>
        <begin position="31"/>
        <end position="66"/>
    </location>
</feature>
<dbReference type="CDD" id="cd21461">
    <property type="entry name" value="DLC-like_TCTEX1D4"/>
    <property type="match status" value="1"/>
</dbReference>
<dbReference type="GO" id="GO:0005868">
    <property type="term" value="C:cytoplasmic dynein complex"/>
    <property type="evidence" value="ECO:0007669"/>
    <property type="project" value="TreeGrafter"/>
</dbReference>
<dbReference type="InterPro" id="IPR005334">
    <property type="entry name" value="Tctex-1-like"/>
</dbReference>
<feature type="compositionally biased region" description="Polar residues" evidence="2">
    <location>
        <begin position="33"/>
        <end position="43"/>
    </location>
</feature>
<dbReference type="AlphaFoldDB" id="V9KVJ2"/>
<name>V9KVJ2_CALMI</name>
<dbReference type="GO" id="GO:0005737">
    <property type="term" value="C:cytoplasm"/>
    <property type="evidence" value="ECO:0007669"/>
    <property type="project" value="TreeGrafter"/>
</dbReference>
<reference evidence="3" key="1">
    <citation type="journal article" date="2014" name="Nature">
        <title>Elephant shark genome provides unique insights into gnathostome evolution.</title>
        <authorList>
            <consortium name="International Elephant Shark Genome Sequencing Consortium"/>
            <person name="Venkatesh B."/>
            <person name="Lee A.P."/>
            <person name="Ravi V."/>
            <person name="Maurya A.K."/>
            <person name="Lian M.M."/>
            <person name="Swann J.B."/>
            <person name="Ohta Y."/>
            <person name="Flajnik M.F."/>
            <person name="Sutoh Y."/>
            <person name="Kasahara M."/>
            <person name="Hoon S."/>
            <person name="Gangu V."/>
            <person name="Roy S.W."/>
            <person name="Irimia M."/>
            <person name="Korzh V."/>
            <person name="Kondrychyn I."/>
            <person name="Lim Z.W."/>
            <person name="Tay B.H."/>
            <person name="Tohari S."/>
            <person name="Kong K.W."/>
            <person name="Ho S."/>
            <person name="Lorente-Galdos B."/>
            <person name="Quilez J."/>
            <person name="Marques-Bonet T."/>
            <person name="Raney B.J."/>
            <person name="Ingham P.W."/>
            <person name="Tay A."/>
            <person name="Hillier L.W."/>
            <person name="Minx P."/>
            <person name="Boehm T."/>
            <person name="Wilson R.K."/>
            <person name="Brenner S."/>
            <person name="Warren W.C."/>
        </authorList>
    </citation>
    <scope>NUCLEOTIDE SEQUENCE</scope>
    <source>
        <tissue evidence="3">Kidney</tissue>
    </source>
</reference>
<dbReference type="InterPro" id="IPR038586">
    <property type="entry name" value="Tctex-1-like_sf"/>
</dbReference>
<organism evidence="3">
    <name type="scientific">Callorhinchus milii</name>
    <name type="common">Ghost shark</name>
    <dbReference type="NCBI Taxonomy" id="7868"/>
    <lineage>
        <taxon>Eukaryota</taxon>
        <taxon>Metazoa</taxon>
        <taxon>Chordata</taxon>
        <taxon>Craniata</taxon>
        <taxon>Vertebrata</taxon>
        <taxon>Chondrichthyes</taxon>
        <taxon>Holocephali</taxon>
        <taxon>Chimaeriformes</taxon>
        <taxon>Callorhinchidae</taxon>
        <taxon>Callorhinchus</taxon>
    </lineage>
</organism>
<evidence type="ECO:0000313" key="3">
    <source>
        <dbReference type="EMBL" id="AFP02493.1"/>
    </source>
</evidence>
<protein>
    <submittedName>
        <fullName evidence="3">Tctex1 domain-containing protein 4-like protein</fullName>
    </submittedName>
</protein>
<evidence type="ECO:0000256" key="1">
    <source>
        <dbReference type="ARBA" id="ARBA00005361"/>
    </source>
</evidence>
<proteinExistence type="evidence at transcript level"/>
<dbReference type="Pfam" id="PF03645">
    <property type="entry name" value="Tctex-1"/>
    <property type="match status" value="1"/>
</dbReference>
<dbReference type="PANTHER" id="PTHR21255">
    <property type="entry name" value="T-COMPLEX-ASSOCIATED-TESTIS-EXPRESSED 1/ DYNEIN LIGHT CHAIN"/>
    <property type="match status" value="1"/>
</dbReference>
<sequence>MTTSQMLLSQEAVAQLNQALSGDNLGVRRHAGSISTRRSSQSIDVHGNKHLPHPKNTEGKAHIPSRRSSVMSNINVPFYRKGSITMMLGKRHSMSWMLSGQLSFSGLPLYQPIKEVTHGNTYKAQPDEGCKFDTGKVQKLLENMLSSYLADSKYSPLTSGQLAQGLSDFIRLKVKDVNAPRYKLVCHVVLGQLSDQGLHIVSRCLWDTSTDSYAAATYRNSSLFAVATVHGVYFE</sequence>
<evidence type="ECO:0000256" key="2">
    <source>
        <dbReference type="SAM" id="MobiDB-lite"/>
    </source>
</evidence>
<dbReference type="Gene3D" id="3.30.1140.40">
    <property type="entry name" value="Tctex-1"/>
    <property type="match status" value="1"/>
</dbReference>
<dbReference type="EMBL" id="JW869975">
    <property type="protein sequence ID" value="AFP02493.1"/>
    <property type="molecule type" value="mRNA"/>
</dbReference>
<accession>V9KVJ2</accession>
<comment type="similarity">
    <text evidence="1">Belongs to the dynein light chain Tctex-type family.</text>
</comment>
<dbReference type="PANTHER" id="PTHR21255:SF55">
    <property type="entry name" value="DYNEIN LIGHT CHAIN TCTEX-TYPE 4"/>
    <property type="match status" value="1"/>
</dbReference>
<dbReference type="GO" id="GO:0045505">
    <property type="term" value="F:dynein intermediate chain binding"/>
    <property type="evidence" value="ECO:0007669"/>
    <property type="project" value="TreeGrafter"/>
</dbReference>
<dbReference type="GO" id="GO:0007018">
    <property type="term" value="P:microtubule-based movement"/>
    <property type="evidence" value="ECO:0007669"/>
    <property type="project" value="TreeGrafter"/>
</dbReference>